<protein>
    <submittedName>
        <fullName evidence="3">VWFA domain-containing protein</fullName>
    </submittedName>
</protein>
<evidence type="ECO:0000313" key="3">
    <source>
        <dbReference type="WBParaSite" id="L893_g29151.t1"/>
    </source>
</evidence>
<accession>A0A1I7ZRS8</accession>
<dbReference type="InterPro" id="IPR002035">
    <property type="entry name" value="VWF_A"/>
</dbReference>
<dbReference type="AlphaFoldDB" id="A0A1I7ZRS8"/>
<dbReference type="Gene3D" id="3.40.50.410">
    <property type="entry name" value="von Willebrand factor, type A domain"/>
    <property type="match status" value="1"/>
</dbReference>
<dbReference type="SUPFAM" id="SSF53300">
    <property type="entry name" value="vWA-like"/>
    <property type="match status" value="1"/>
</dbReference>
<sequence>MHGASPKVTAMRIDYKSLPFWAPPTRLGLFSRIGKMRRAATSLLFLYFCVVLCDVGNEMDEVETLLGREDLAGERRGVDPREAVACERTGFDVVFVLDAVWENDNYNAEVDAIEKFVAKFEMGAGPGQTRFGSRMRNHKIDLHSSTTQAAFVSELREQRKTAVVQNDLAEYAYNQGDLLTVVIDEDFPASSDRSSSNVTKVAVVFMIASLQKGSEPYGPYARYAAEKDVQVFVVPVGPWPTLKEALALAGNRPERVIGAASTRDFAITPVMDVLFHRIMSLDACNRQ</sequence>
<feature type="domain" description="VWFA" evidence="1">
    <location>
        <begin position="92"/>
        <end position="278"/>
    </location>
</feature>
<dbReference type="Proteomes" id="UP000095287">
    <property type="component" value="Unplaced"/>
</dbReference>
<organism evidence="2 3">
    <name type="scientific">Steinernema glaseri</name>
    <dbReference type="NCBI Taxonomy" id="37863"/>
    <lineage>
        <taxon>Eukaryota</taxon>
        <taxon>Metazoa</taxon>
        <taxon>Ecdysozoa</taxon>
        <taxon>Nematoda</taxon>
        <taxon>Chromadorea</taxon>
        <taxon>Rhabditida</taxon>
        <taxon>Tylenchina</taxon>
        <taxon>Panagrolaimomorpha</taxon>
        <taxon>Strongyloidoidea</taxon>
        <taxon>Steinernematidae</taxon>
        <taxon>Steinernema</taxon>
    </lineage>
</organism>
<name>A0A1I7ZRS8_9BILA</name>
<dbReference type="InterPro" id="IPR036465">
    <property type="entry name" value="vWFA_dom_sf"/>
</dbReference>
<evidence type="ECO:0000313" key="2">
    <source>
        <dbReference type="Proteomes" id="UP000095287"/>
    </source>
</evidence>
<dbReference type="WBParaSite" id="L893_g29151.t1">
    <property type="protein sequence ID" value="L893_g29151.t1"/>
    <property type="gene ID" value="L893_g29151"/>
</dbReference>
<proteinExistence type="predicted"/>
<evidence type="ECO:0000259" key="1">
    <source>
        <dbReference type="PROSITE" id="PS50234"/>
    </source>
</evidence>
<dbReference type="PROSITE" id="PS50234">
    <property type="entry name" value="VWFA"/>
    <property type="match status" value="1"/>
</dbReference>
<keyword evidence="2" id="KW-1185">Reference proteome</keyword>
<reference evidence="3" key="1">
    <citation type="submission" date="2016-11" db="UniProtKB">
        <authorList>
            <consortium name="WormBaseParasite"/>
        </authorList>
    </citation>
    <scope>IDENTIFICATION</scope>
</reference>